<sequence>MLAPENVKTSRRRLTLGLGKTVMLYNEAAVPRLGGLWFIRQAALALLGISIAEESPHAGSKIEVANAIEALACWIGYQERDWSRGDWRLRGSRKLKTLQDRGMDYTFRRLKSQASYVTQPMRMGCVEALPGLGLVDASGSRFNSFSVNVRGQQLIDAVFGERGQGRRYLPDYLRDWVLDKPVNFTASLRQKLNPTADAGDDARRAMREALAFPGAGAERRRNALVWMRRIDEGDDFGTIPHTDWRNQPAEIDDNHWRDLRAGAALLQTRDAAIGVLANIEQELVAHSRLDLTRALPEGVSASVEAWRKEAQRFLELDGHGPNDAAAAAREFCTEALQSDVHAITMLVNRENHMLRVTGSVVVPTAAWRTDAALRVDDATHEGSDIETDPEGREDGAPMRAERDVLPTSISPRIIYLRRLSLDLDGRLATFIEAQGQN</sequence>
<proteinExistence type="predicted"/>
<dbReference type="EMBL" id="JBHRSM010000012">
    <property type="protein sequence ID" value="MFC3085782.1"/>
    <property type="molecule type" value="Genomic_DNA"/>
</dbReference>
<name>A0ABV7DTF4_9RHOB</name>
<accession>A0ABV7DTF4</accession>
<evidence type="ECO:0000313" key="3">
    <source>
        <dbReference type="Proteomes" id="UP001595445"/>
    </source>
</evidence>
<comment type="caution">
    <text evidence="2">The sequence shown here is derived from an EMBL/GenBank/DDBJ whole genome shotgun (WGS) entry which is preliminary data.</text>
</comment>
<evidence type="ECO:0000256" key="1">
    <source>
        <dbReference type="SAM" id="MobiDB-lite"/>
    </source>
</evidence>
<organism evidence="2 3">
    <name type="scientific">Tabrizicola soli</name>
    <dbReference type="NCBI Taxonomy" id="2185115"/>
    <lineage>
        <taxon>Bacteria</taxon>
        <taxon>Pseudomonadati</taxon>
        <taxon>Pseudomonadota</taxon>
        <taxon>Alphaproteobacteria</taxon>
        <taxon>Rhodobacterales</taxon>
        <taxon>Paracoccaceae</taxon>
        <taxon>Tabrizicola</taxon>
    </lineage>
</organism>
<dbReference type="RefSeq" id="WP_197647358.1">
    <property type="nucleotide sequence ID" value="NZ_JAEACP010000027.1"/>
</dbReference>
<dbReference type="Proteomes" id="UP001595445">
    <property type="component" value="Unassembled WGS sequence"/>
</dbReference>
<protein>
    <recommendedName>
        <fullName evidence="4">Type I-E CRISPR-associated protein Cse1/CasA</fullName>
    </recommendedName>
</protein>
<keyword evidence="3" id="KW-1185">Reference proteome</keyword>
<reference evidence="3" key="1">
    <citation type="journal article" date="2019" name="Int. J. Syst. Evol. Microbiol.">
        <title>The Global Catalogue of Microorganisms (GCM) 10K type strain sequencing project: providing services to taxonomists for standard genome sequencing and annotation.</title>
        <authorList>
            <consortium name="The Broad Institute Genomics Platform"/>
            <consortium name="The Broad Institute Genome Sequencing Center for Infectious Disease"/>
            <person name="Wu L."/>
            <person name="Ma J."/>
        </authorList>
    </citation>
    <scope>NUCLEOTIDE SEQUENCE [LARGE SCALE GENOMIC DNA]</scope>
    <source>
        <strain evidence="3">KCTC 62102</strain>
    </source>
</reference>
<evidence type="ECO:0000313" key="2">
    <source>
        <dbReference type="EMBL" id="MFC3085782.1"/>
    </source>
</evidence>
<gene>
    <name evidence="2" type="ORF">ACFOD6_06945</name>
</gene>
<evidence type="ECO:0008006" key="4">
    <source>
        <dbReference type="Google" id="ProtNLM"/>
    </source>
</evidence>
<feature type="region of interest" description="Disordered" evidence="1">
    <location>
        <begin position="377"/>
        <end position="403"/>
    </location>
</feature>